<organism evidence="1 2">
    <name type="scientific">Planktothrix tepida PCC 9214</name>
    <dbReference type="NCBI Taxonomy" id="671072"/>
    <lineage>
        <taxon>Bacteria</taxon>
        <taxon>Bacillati</taxon>
        <taxon>Cyanobacteriota</taxon>
        <taxon>Cyanophyceae</taxon>
        <taxon>Oscillatoriophycideae</taxon>
        <taxon>Oscillatoriales</taxon>
        <taxon>Microcoleaceae</taxon>
        <taxon>Planktothrix</taxon>
    </lineage>
</organism>
<dbReference type="Proteomes" id="UP000184315">
    <property type="component" value="Unassembled WGS sequence"/>
</dbReference>
<protein>
    <submittedName>
        <fullName evidence="1">Uncharacterized protein</fullName>
    </submittedName>
</protein>
<evidence type="ECO:0000313" key="1">
    <source>
        <dbReference type="EMBL" id="CUR31976.1"/>
    </source>
</evidence>
<dbReference type="EMBL" id="CZDF01000144">
    <property type="protein sequence ID" value="CUR31976.1"/>
    <property type="molecule type" value="Genomic_DNA"/>
</dbReference>
<keyword evidence="2" id="KW-1185">Reference proteome</keyword>
<dbReference type="AlphaFoldDB" id="A0A1J1LHK5"/>
<proteinExistence type="predicted"/>
<sequence>MPLGLFSALNSPFLYFFIESSQYMTLFNRAIIFLTRFYFLKNLTKLNQSSISTKIILKMRKYNAD</sequence>
<name>A0A1J1LHK5_9CYAN</name>
<reference evidence="2" key="1">
    <citation type="submission" date="2015-10" db="EMBL/GenBank/DDBJ databases">
        <authorList>
            <person name="Regsiter A."/>
            <person name="william w."/>
        </authorList>
    </citation>
    <scope>NUCLEOTIDE SEQUENCE [LARGE SCALE GENOMIC DNA]</scope>
</reference>
<gene>
    <name evidence="1" type="ORF">PL921440002</name>
</gene>
<accession>A0A1J1LHK5</accession>
<evidence type="ECO:0000313" key="2">
    <source>
        <dbReference type="Proteomes" id="UP000184315"/>
    </source>
</evidence>